<dbReference type="SMART" id="SM00647">
    <property type="entry name" value="IBR"/>
    <property type="match status" value="2"/>
</dbReference>
<dbReference type="SUPFAM" id="SSF57850">
    <property type="entry name" value="RING/U-box"/>
    <property type="match status" value="1"/>
</dbReference>
<dbReference type="GO" id="GO:0061630">
    <property type="term" value="F:ubiquitin protein ligase activity"/>
    <property type="evidence" value="ECO:0007669"/>
    <property type="project" value="UniProtKB-EC"/>
</dbReference>
<name>T1L539_TETUR</name>
<dbReference type="Proteomes" id="UP000015104">
    <property type="component" value="Unassembled WGS sequence"/>
</dbReference>
<evidence type="ECO:0000256" key="1">
    <source>
        <dbReference type="ARBA" id="ARBA00001798"/>
    </source>
</evidence>
<evidence type="ECO:0000313" key="12">
    <source>
        <dbReference type="Proteomes" id="UP000015104"/>
    </source>
</evidence>
<accession>T1L539</accession>
<keyword evidence="6" id="KW-0677">Repeat</keyword>
<dbReference type="GO" id="GO:0016567">
    <property type="term" value="P:protein ubiquitination"/>
    <property type="evidence" value="ECO:0007669"/>
    <property type="project" value="InterPro"/>
</dbReference>
<keyword evidence="4" id="KW-0808">Transferase</keyword>
<evidence type="ECO:0000256" key="9">
    <source>
        <dbReference type="ARBA" id="ARBA00022833"/>
    </source>
</evidence>
<evidence type="ECO:0000256" key="2">
    <source>
        <dbReference type="ARBA" id="ARBA00004906"/>
    </source>
</evidence>
<comment type="catalytic activity">
    <reaction evidence="1">
        <text>[E2 ubiquitin-conjugating enzyme]-S-ubiquitinyl-L-cysteine + [acceptor protein]-L-lysine = [E2 ubiquitin-conjugating enzyme]-L-cysteine + [acceptor protein]-N(6)-ubiquitinyl-L-lysine.</text>
        <dbReference type="EC" id="2.3.2.31"/>
    </reaction>
</comment>
<evidence type="ECO:0000313" key="11">
    <source>
        <dbReference type="EnsemblMetazoa" id="tetur43g00050.1"/>
    </source>
</evidence>
<dbReference type="GO" id="GO:0008270">
    <property type="term" value="F:zinc ion binding"/>
    <property type="evidence" value="ECO:0007669"/>
    <property type="project" value="UniProtKB-KW"/>
</dbReference>
<dbReference type="InterPro" id="IPR047548">
    <property type="entry name" value="Rcat_RBR_RNF14"/>
</dbReference>
<dbReference type="Pfam" id="PF01485">
    <property type="entry name" value="IBR"/>
    <property type="match status" value="1"/>
</dbReference>
<feature type="domain" description="RING-type" evidence="10">
    <location>
        <begin position="1"/>
        <end position="211"/>
    </location>
</feature>
<dbReference type="EC" id="2.3.2.31" evidence="3"/>
<dbReference type="InterPro" id="IPR031127">
    <property type="entry name" value="E3_UB_ligase_RBR"/>
</dbReference>
<evidence type="ECO:0000256" key="4">
    <source>
        <dbReference type="ARBA" id="ARBA00022679"/>
    </source>
</evidence>
<dbReference type="eggNOG" id="KOG1814">
    <property type="taxonomic scope" value="Eukaryota"/>
</dbReference>
<dbReference type="InterPro" id="IPR002867">
    <property type="entry name" value="IBR_dom"/>
</dbReference>
<keyword evidence="7" id="KW-0863">Zinc-finger</keyword>
<keyword evidence="5" id="KW-0479">Metal-binding</keyword>
<keyword evidence="9" id="KW-0862">Zinc</keyword>
<evidence type="ECO:0000256" key="8">
    <source>
        <dbReference type="ARBA" id="ARBA00022786"/>
    </source>
</evidence>
<dbReference type="EMBL" id="CAEY01001219">
    <property type="status" value="NOT_ANNOTATED_CDS"/>
    <property type="molecule type" value="Genomic_DNA"/>
</dbReference>
<evidence type="ECO:0000256" key="3">
    <source>
        <dbReference type="ARBA" id="ARBA00012251"/>
    </source>
</evidence>
<dbReference type="PANTHER" id="PTHR11685">
    <property type="entry name" value="RBR FAMILY RING FINGER AND IBR DOMAIN-CONTAINING"/>
    <property type="match status" value="1"/>
</dbReference>
<comment type="pathway">
    <text evidence="2">Protein modification; protein ubiquitination.</text>
</comment>
<dbReference type="HOGENOM" id="CLU_1572671_0_0_1"/>
<dbReference type="PROSITE" id="PS51873">
    <property type="entry name" value="TRIAD"/>
    <property type="match status" value="1"/>
</dbReference>
<keyword evidence="8" id="KW-0833">Ubl conjugation pathway</keyword>
<keyword evidence="12" id="KW-1185">Reference proteome</keyword>
<sequence length="234" mass="27483">MSLTYYIFTCIYCIKFLAANKDVMQSQLVNSKFIQKPRTQKSTSTYNEITQHCFYISSSLVSERFDAYVYILNKTCKIIICVGTEQQNPDTNKLILCPYCDFAFCPSCKSSYHGVSPCKDFADKRKKSLSFLYGKQFLTQQLTEFMSRLWLKEKSKQCPNCYFSIEKIDGCNKIHCFRCNSNFCWLCLSKLRSDFPYLHFRDTKSPCYAKLFIGVIQDEIEDGDDEEWEEIYIQ</sequence>
<dbReference type="Pfam" id="PF22191">
    <property type="entry name" value="IBR_1"/>
    <property type="match status" value="1"/>
</dbReference>
<dbReference type="InterPro" id="IPR044066">
    <property type="entry name" value="TRIAD_supradom"/>
</dbReference>
<reference evidence="11" key="2">
    <citation type="submission" date="2015-06" db="UniProtKB">
        <authorList>
            <consortium name="EnsemblMetazoa"/>
        </authorList>
    </citation>
    <scope>IDENTIFICATION</scope>
</reference>
<evidence type="ECO:0000256" key="7">
    <source>
        <dbReference type="ARBA" id="ARBA00022771"/>
    </source>
</evidence>
<evidence type="ECO:0000256" key="5">
    <source>
        <dbReference type="ARBA" id="ARBA00022723"/>
    </source>
</evidence>
<dbReference type="CDD" id="cd20354">
    <property type="entry name" value="Rcat_RBR_RNF14"/>
    <property type="match status" value="1"/>
</dbReference>
<proteinExistence type="predicted"/>
<protein>
    <recommendedName>
        <fullName evidence="3">RBR-type E3 ubiquitin transferase</fullName>
        <ecNumber evidence="3">2.3.2.31</ecNumber>
    </recommendedName>
</protein>
<dbReference type="EnsemblMetazoa" id="tetur43g00050.1">
    <property type="protein sequence ID" value="tetur43g00050.1"/>
    <property type="gene ID" value="tetur43g00050"/>
</dbReference>
<dbReference type="AlphaFoldDB" id="T1L539"/>
<organism evidence="11 12">
    <name type="scientific">Tetranychus urticae</name>
    <name type="common">Two-spotted spider mite</name>
    <dbReference type="NCBI Taxonomy" id="32264"/>
    <lineage>
        <taxon>Eukaryota</taxon>
        <taxon>Metazoa</taxon>
        <taxon>Ecdysozoa</taxon>
        <taxon>Arthropoda</taxon>
        <taxon>Chelicerata</taxon>
        <taxon>Arachnida</taxon>
        <taxon>Acari</taxon>
        <taxon>Acariformes</taxon>
        <taxon>Trombidiformes</taxon>
        <taxon>Prostigmata</taxon>
        <taxon>Eleutherengona</taxon>
        <taxon>Raphignathae</taxon>
        <taxon>Tetranychoidea</taxon>
        <taxon>Tetranychidae</taxon>
        <taxon>Tetranychus</taxon>
    </lineage>
</organism>
<reference evidence="12" key="1">
    <citation type="submission" date="2011-08" db="EMBL/GenBank/DDBJ databases">
        <authorList>
            <person name="Rombauts S."/>
        </authorList>
    </citation>
    <scope>NUCLEOTIDE SEQUENCE</scope>
    <source>
        <strain evidence="12">London</strain>
    </source>
</reference>
<evidence type="ECO:0000259" key="10">
    <source>
        <dbReference type="PROSITE" id="PS51873"/>
    </source>
</evidence>
<evidence type="ECO:0000256" key="6">
    <source>
        <dbReference type="ARBA" id="ARBA00022737"/>
    </source>
</evidence>
<dbReference type="Gene3D" id="1.20.120.1750">
    <property type="match status" value="1"/>
</dbReference>